<dbReference type="GO" id="GO:0005739">
    <property type="term" value="C:mitochondrion"/>
    <property type="evidence" value="ECO:0007669"/>
    <property type="project" value="TreeGrafter"/>
</dbReference>
<evidence type="ECO:0000259" key="14">
    <source>
        <dbReference type="Pfam" id="PF03727"/>
    </source>
</evidence>
<feature type="domain" description="Hexokinase C-terminal" evidence="14">
    <location>
        <begin position="212"/>
        <end position="442"/>
    </location>
</feature>
<proteinExistence type="inferred from homology"/>
<evidence type="ECO:0000256" key="2">
    <source>
        <dbReference type="ARBA" id="ARBA00005028"/>
    </source>
</evidence>
<dbReference type="UniPathway" id="UPA00109">
    <property type="reaction ID" value="UER00180"/>
</dbReference>
<evidence type="ECO:0000256" key="4">
    <source>
        <dbReference type="ARBA" id="ARBA00022679"/>
    </source>
</evidence>
<dbReference type="GO" id="GO:0001678">
    <property type="term" value="P:intracellular glucose homeostasis"/>
    <property type="evidence" value="ECO:0007669"/>
    <property type="project" value="InterPro"/>
</dbReference>
<dbReference type="Pfam" id="PF03727">
    <property type="entry name" value="Hexokinase_2"/>
    <property type="match status" value="1"/>
</dbReference>
<name>A0A1A9WH79_9MUSC</name>
<dbReference type="UniPathway" id="UPA00242"/>
<dbReference type="STRING" id="37001.A0A1A9WH79"/>
<comment type="pathway">
    <text evidence="2">Carbohydrate metabolism; hexose metabolism.</text>
</comment>
<feature type="domain" description="Hexokinase N-terminal" evidence="13">
    <location>
        <begin position="13"/>
        <end position="206"/>
    </location>
</feature>
<accession>A0A1A9WH79</accession>
<evidence type="ECO:0000259" key="13">
    <source>
        <dbReference type="Pfam" id="PF00349"/>
    </source>
</evidence>
<dbReference type="GO" id="GO:0006096">
    <property type="term" value="P:glycolytic process"/>
    <property type="evidence" value="ECO:0007669"/>
    <property type="project" value="UniProtKB-UniPathway"/>
</dbReference>
<evidence type="ECO:0000256" key="10">
    <source>
        <dbReference type="ARBA" id="ARBA00047905"/>
    </source>
</evidence>
<dbReference type="PROSITE" id="PS51748">
    <property type="entry name" value="HEXOKINASE_2"/>
    <property type="match status" value="1"/>
</dbReference>
<dbReference type="GO" id="GO:0004340">
    <property type="term" value="F:glucokinase activity"/>
    <property type="evidence" value="ECO:0007669"/>
    <property type="project" value="TreeGrafter"/>
</dbReference>
<dbReference type="InterPro" id="IPR043129">
    <property type="entry name" value="ATPase_NBD"/>
</dbReference>
<reference evidence="15" key="2">
    <citation type="submission" date="2020-05" db="UniProtKB">
        <authorList>
            <consortium name="EnsemblMetazoa"/>
        </authorList>
    </citation>
    <scope>IDENTIFICATION</scope>
    <source>
        <strain evidence="15">IAEA</strain>
    </source>
</reference>
<dbReference type="InterPro" id="IPR022672">
    <property type="entry name" value="Hexokinase_N"/>
</dbReference>
<keyword evidence="4 12" id="KW-0808">Transferase</keyword>
<comment type="catalytic activity">
    <reaction evidence="9">
        <text>a D-hexose + ATP = a D-hexose 6-phosphate + ADP + H(+)</text>
        <dbReference type="Rhea" id="RHEA:22740"/>
        <dbReference type="ChEBI" id="CHEBI:4194"/>
        <dbReference type="ChEBI" id="CHEBI:15378"/>
        <dbReference type="ChEBI" id="CHEBI:30616"/>
        <dbReference type="ChEBI" id="CHEBI:229467"/>
        <dbReference type="ChEBI" id="CHEBI:456216"/>
        <dbReference type="EC" id="2.7.1.1"/>
    </reaction>
    <physiologicalReaction direction="left-to-right" evidence="9">
        <dbReference type="Rhea" id="RHEA:22741"/>
    </physiologicalReaction>
</comment>
<dbReference type="EC" id="2.7.1.-" evidence="12"/>
<evidence type="ECO:0000256" key="5">
    <source>
        <dbReference type="ARBA" id="ARBA00022741"/>
    </source>
</evidence>
<comment type="pathway">
    <text evidence="1">Carbohydrate degradation; glycolysis; D-glyceraldehyde 3-phosphate and glycerone phosphate from D-glucose: step 1/4.</text>
</comment>
<protein>
    <recommendedName>
        <fullName evidence="12">Phosphotransferase</fullName>
        <ecNumber evidence="12">2.7.1.-</ecNumber>
    </recommendedName>
</protein>
<comment type="catalytic activity">
    <reaction evidence="10">
        <text>D-fructose + ATP = D-fructose 6-phosphate + ADP + H(+)</text>
        <dbReference type="Rhea" id="RHEA:16125"/>
        <dbReference type="ChEBI" id="CHEBI:15378"/>
        <dbReference type="ChEBI" id="CHEBI:30616"/>
        <dbReference type="ChEBI" id="CHEBI:37721"/>
        <dbReference type="ChEBI" id="CHEBI:61527"/>
        <dbReference type="ChEBI" id="CHEBI:456216"/>
        <dbReference type="EC" id="2.7.1.1"/>
    </reaction>
    <physiologicalReaction direction="left-to-right" evidence="10">
        <dbReference type="Rhea" id="RHEA:16126"/>
    </physiologicalReaction>
</comment>
<evidence type="ECO:0000256" key="6">
    <source>
        <dbReference type="ARBA" id="ARBA00022777"/>
    </source>
</evidence>
<dbReference type="GO" id="GO:0005829">
    <property type="term" value="C:cytosol"/>
    <property type="evidence" value="ECO:0007669"/>
    <property type="project" value="TreeGrafter"/>
</dbReference>
<dbReference type="GO" id="GO:0008865">
    <property type="term" value="F:fructokinase activity"/>
    <property type="evidence" value="ECO:0007669"/>
    <property type="project" value="TreeGrafter"/>
</dbReference>
<evidence type="ECO:0000256" key="11">
    <source>
        <dbReference type="ARBA" id="ARBA00048160"/>
    </source>
</evidence>
<dbReference type="Gene3D" id="3.40.367.20">
    <property type="match status" value="1"/>
</dbReference>
<dbReference type="InterPro" id="IPR001312">
    <property type="entry name" value="Hexokinase"/>
</dbReference>
<dbReference type="PANTHER" id="PTHR19443:SF16">
    <property type="entry name" value="HEXOKINASE TYPE 1-RELATED"/>
    <property type="match status" value="1"/>
</dbReference>
<dbReference type="Pfam" id="PF00349">
    <property type="entry name" value="Hexokinase_1"/>
    <property type="match status" value="1"/>
</dbReference>
<dbReference type="SUPFAM" id="SSF53067">
    <property type="entry name" value="Actin-like ATPase domain"/>
    <property type="match status" value="2"/>
</dbReference>
<evidence type="ECO:0000256" key="8">
    <source>
        <dbReference type="ARBA" id="ARBA00023152"/>
    </source>
</evidence>
<comment type="catalytic activity">
    <reaction evidence="11">
        <text>D-glucose + ATP = D-glucose 6-phosphate + ADP + H(+)</text>
        <dbReference type="Rhea" id="RHEA:17825"/>
        <dbReference type="ChEBI" id="CHEBI:4167"/>
        <dbReference type="ChEBI" id="CHEBI:15378"/>
        <dbReference type="ChEBI" id="CHEBI:30616"/>
        <dbReference type="ChEBI" id="CHEBI:61548"/>
        <dbReference type="ChEBI" id="CHEBI:456216"/>
        <dbReference type="EC" id="2.7.1.1"/>
    </reaction>
    <physiologicalReaction direction="left-to-right" evidence="11">
        <dbReference type="Rhea" id="RHEA:17826"/>
    </physiologicalReaction>
</comment>
<dbReference type="AlphaFoldDB" id="A0A1A9WH79"/>
<dbReference type="GO" id="GO:0005536">
    <property type="term" value="F:D-glucose binding"/>
    <property type="evidence" value="ECO:0007669"/>
    <property type="project" value="InterPro"/>
</dbReference>
<dbReference type="GO" id="GO:0005524">
    <property type="term" value="F:ATP binding"/>
    <property type="evidence" value="ECO:0007669"/>
    <property type="project" value="UniProtKB-UniRule"/>
</dbReference>
<evidence type="ECO:0000313" key="15">
    <source>
        <dbReference type="EnsemblMetazoa" id="GBRI019590-PA"/>
    </source>
</evidence>
<organism evidence="15 16">
    <name type="scientific">Glossina brevipalpis</name>
    <dbReference type="NCBI Taxonomy" id="37001"/>
    <lineage>
        <taxon>Eukaryota</taxon>
        <taxon>Metazoa</taxon>
        <taxon>Ecdysozoa</taxon>
        <taxon>Arthropoda</taxon>
        <taxon>Hexapoda</taxon>
        <taxon>Insecta</taxon>
        <taxon>Pterygota</taxon>
        <taxon>Neoptera</taxon>
        <taxon>Endopterygota</taxon>
        <taxon>Diptera</taxon>
        <taxon>Brachycera</taxon>
        <taxon>Muscomorpha</taxon>
        <taxon>Hippoboscoidea</taxon>
        <taxon>Glossinidae</taxon>
        <taxon>Glossina</taxon>
    </lineage>
</organism>
<keyword evidence="8 12" id="KW-0324">Glycolysis</keyword>
<keyword evidence="5 12" id="KW-0547">Nucleotide-binding</keyword>
<sequence length="457" mass="51735">MSITPVDAQKSRLDEILAPFEISKDELIKIKELIHKELKLGLSRDTYTTANTKCYPTYIQSCPSGCEHGMFLVTTLTSNKVYLLFFHLKGENEYRLEKQNFDIPENINHAAELFDFVVDKLHKLVKNLNLEREPLPVTLVIPFPLLQVNVSSAILLKMGKGMKIQGMENKDVGQLIKEALRRHPNNKFELVAVINDVTSAFMSAAWRNKGVKISFIIDEGCNAGYWEKVSNIETIRNVRKPEMLVNTDITEFGSSSQLDFLITEFDEALEKTASNKGQNIFEKFVSGTYISEIIRRVIIKCVRENIVFAGQMSTQLDTQGALKFANIQGTLIETDQFHYVQLMFDKLGINLPIDADCARIYQIMEKIVMRSASLVAAATVAMIEQINEPDVKVGLDGEVCNTLPLYHKMLKNKMDSILSPNYNYELVESNDDYGRGGAITASIILQENYIYENINTM</sequence>
<evidence type="ECO:0000256" key="9">
    <source>
        <dbReference type="ARBA" id="ARBA00044613"/>
    </source>
</evidence>
<evidence type="ECO:0000256" key="12">
    <source>
        <dbReference type="RuleBase" id="RU362007"/>
    </source>
</evidence>
<keyword evidence="6 12" id="KW-0418">Kinase</keyword>
<keyword evidence="7 12" id="KW-0067">ATP-binding</keyword>
<dbReference type="Proteomes" id="UP000091820">
    <property type="component" value="Unassembled WGS sequence"/>
</dbReference>
<reference evidence="16" key="1">
    <citation type="submission" date="2014-03" db="EMBL/GenBank/DDBJ databases">
        <authorList>
            <person name="Aksoy S."/>
            <person name="Warren W."/>
            <person name="Wilson R.K."/>
        </authorList>
    </citation>
    <scope>NUCLEOTIDE SEQUENCE [LARGE SCALE GENOMIC DNA]</scope>
    <source>
        <strain evidence="16">IAEA</strain>
    </source>
</reference>
<evidence type="ECO:0000256" key="7">
    <source>
        <dbReference type="ARBA" id="ARBA00022840"/>
    </source>
</evidence>
<dbReference type="GO" id="GO:0006006">
    <property type="term" value="P:glucose metabolic process"/>
    <property type="evidence" value="ECO:0007669"/>
    <property type="project" value="TreeGrafter"/>
</dbReference>
<evidence type="ECO:0000313" key="16">
    <source>
        <dbReference type="Proteomes" id="UP000091820"/>
    </source>
</evidence>
<dbReference type="EnsemblMetazoa" id="GBRI019590-RA">
    <property type="protein sequence ID" value="GBRI019590-PA"/>
    <property type="gene ID" value="GBRI019590"/>
</dbReference>
<comment type="similarity">
    <text evidence="3 12">Belongs to the hexokinase family.</text>
</comment>
<keyword evidence="16" id="KW-1185">Reference proteome</keyword>
<dbReference type="InterPro" id="IPR022673">
    <property type="entry name" value="Hexokinase_C"/>
</dbReference>
<evidence type="ECO:0000256" key="1">
    <source>
        <dbReference type="ARBA" id="ARBA00004888"/>
    </source>
</evidence>
<dbReference type="PANTHER" id="PTHR19443">
    <property type="entry name" value="HEXOKINASE"/>
    <property type="match status" value="1"/>
</dbReference>
<dbReference type="VEuPathDB" id="VectorBase:GBRI019590"/>
<evidence type="ECO:0000256" key="3">
    <source>
        <dbReference type="ARBA" id="ARBA00009225"/>
    </source>
</evidence>
<dbReference type="PRINTS" id="PR00475">
    <property type="entry name" value="HEXOKINASE"/>
</dbReference>
<dbReference type="Gene3D" id="3.30.420.40">
    <property type="match status" value="1"/>
</dbReference>